<evidence type="ECO:0000313" key="2">
    <source>
        <dbReference type="EMBL" id="JAH86579.1"/>
    </source>
</evidence>
<name>A0A0E9W870_ANGAN</name>
<organism evidence="2">
    <name type="scientific">Anguilla anguilla</name>
    <name type="common">European freshwater eel</name>
    <name type="synonym">Muraena anguilla</name>
    <dbReference type="NCBI Taxonomy" id="7936"/>
    <lineage>
        <taxon>Eukaryota</taxon>
        <taxon>Metazoa</taxon>
        <taxon>Chordata</taxon>
        <taxon>Craniata</taxon>
        <taxon>Vertebrata</taxon>
        <taxon>Euteleostomi</taxon>
        <taxon>Actinopterygii</taxon>
        <taxon>Neopterygii</taxon>
        <taxon>Teleostei</taxon>
        <taxon>Anguilliformes</taxon>
        <taxon>Anguillidae</taxon>
        <taxon>Anguilla</taxon>
    </lineage>
</organism>
<keyword evidence="1" id="KW-0472">Membrane</keyword>
<keyword evidence="1" id="KW-0812">Transmembrane</keyword>
<evidence type="ECO:0000256" key="1">
    <source>
        <dbReference type="SAM" id="Phobius"/>
    </source>
</evidence>
<protein>
    <submittedName>
        <fullName evidence="2">Uncharacterized protein</fullName>
    </submittedName>
</protein>
<proteinExistence type="predicted"/>
<keyword evidence="1" id="KW-1133">Transmembrane helix</keyword>
<reference evidence="2" key="1">
    <citation type="submission" date="2014-11" db="EMBL/GenBank/DDBJ databases">
        <authorList>
            <person name="Amaro Gonzalez C."/>
        </authorList>
    </citation>
    <scope>NUCLEOTIDE SEQUENCE</scope>
</reference>
<reference evidence="2" key="2">
    <citation type="journal article" date="2015" name="Fish Shellfish Immunol.">
        <title>Early steps in the European eel (Anguilla anguilla)-Vibrio vulnificus interaction in the gills: Role of the RtxA13 toxin.</title>
        <authorList>
            <person name="Callol A."/>
            <person name="Pajuelo D."/>
            <person name="Ebbesson L."/>
            <person name="Teles M."/>
            <person name="MacKenzie S."/>
            <person name="Amaro C."/>
        </authorList>
    </citation>
    <scope>NUCLEOTIDE SEQUENCE</scope>
</reference>
<feature type="transmembrane region" description="Helical" evidence="1">
    <location>
        <begin position="6"/>
        <end position="24"/>
    </location>
</feature>
<dbReference type="AlphaFoldDB" id="A0A0E9W870"/>
<sequence>MIVFVFVFKYLLVSVSVLCVILLFKEPSASGPSISSTPRKC</sequence>
<accession>A0A0E9W870</accession>
<dbReference type="EMBL" id="GBXM01021998">
    <property type="protein sequence ID" value="JAH86579.1"/>
    <property type="molecule type" value="Transcribed_RNA"/>
</dbReference>